<dbReference type="AlphaFoldDB" id="A0AAD6U8A5"/>
<evidence type="ECO:0000313" key="4">
    <source>
        <dbReference type="Proteomes" id="UP001222325"/>
    </source>
</evidence>
<feature type="region of interest" description="Disordered" evidence="1">
    <location>
        <begin position="117"/>
        <end position="140"/>
    </location>
</feature>
<evidence type="ECO:0000256" key="2">
    <source>
        <dbReference type="SAM" id="Phobius"/>
    </source>
</evidence>
<keyword evidence="4" id="KW-1185">Reference proteome</keyword>
<feature type="transmembrane region" description="Helical" evidence="2">
    <location>
        <begin position="78"/>
        <end position="99"/>
    </location>
</feature>
<evidence type="ECO:0000313" key="3">
    <source>
        <dbReference type="EMBL" id="KAJ7088757.1"/>
    </source>
</evidence>
<keyword evidence="2" id="KW-0472">Membrane</keyword>
<reference evidence="3" key="1">
    <citation type="submission" date="2023-03" db="EMBL/GenBank/DDBJ databases">
        <title>Massive genome expansion in bonnet fungi (Mycena s.s.) driven by repeated elements and novel gene families across ecological guilds.</title>
        <authorList>
            <consortium name="Lawrence Berkeley National Laboratory"/>
            <person name="Harder C.B."/>
            <person name="Miyauchi S."/>
            <person name="Viragh M."/>
            <person name="Kuo A."/>
            <person name="Thoen E."/>
            <person name="Andreopoulos B."/>
            <person name="Lu D."/>
            <person name="Skrede I."/>
            <person name="Drula E."/>
            <person name="Henrissat B."/>
            <person name="Morin E."/>
            <person name="Kohler A."/>
            <person name="Barry K."/>
            <person name="LaButti K."/>
            <person name="Morin E."/>
            <person name="Salamov A."/>
            <person name="Lipzen A."/>
            <person name="Mereny Z."/>
            <person name="Hegedus B."/>
            <person name="Baldrian P."/>
            <person name="Stursova M."/>
            <person name="Weitz H."/>
            <person name="Taylor A."/>
            <person name="Grigoriev I.V."/>
            <person name="Nagy L.G."/>
            <person name="Martin F."/>
            <person name="Kauserud H."/>
        </authorList>
    </citation>
    <scope>NUCLEOTIDE SEQUENCE</scope>
    <source>
        <strain evidence="3">CBHHK173m</strain>
    </source>
</reference>
<keyword evidence="2" id="KW-1133">Transmembrane helix</keyword>
<organism evidence="3 4">
    <name type="scientific">Mycena belliarum</name>
    <dbReference type="NCBI Taxonomy" id="1033014"/>
    <lineage>
        <taxon>Eukaryota</taxon>
        <taxon>Fungi</taxon>
        <taxon>Dikarya</taxon>
        <taxon>Basidiomycota</taxon>
        <taxon>Agaricomycotina</taxon>
        <taxon>Agaricomycetes</taxon>
        <taxon>Agaricomycetidae</taxon>
        <taxon>Agaricales</taxon>
        <taxon>Marasmiineae</taxon>
        <taxon>Mycenaceae</taxon>
        <taxon>Mycena</taxon>
    </lineage>
</organism>
<keyword evidence="2" id="KW-0812">Transmembrane</keyword>
<comment type="caution">
    <text evidence="3">The sequence shown here is derived from an EMBL/GenBank/DDBJ whole genome shotgun (WGS) entry which is preliminary data.</text>
</comment>
<proteinExistence type="predicted"/>
<accession>A0AAD6U8A5</accession>
<dbReference type="EMBL" id="JARJCN010000025">
    <property type="protein sequence ID" value="KAJ7088757.1"/>
    <property type="molecule type" value="Genomic_DNA"/>
</dbReference>
<sequence length="140" mass="15105">MRTARAALARSAHLTHLAREFTLTAALASVCLLALLHAVEYHMRRCLLRDAHNGTGTEAPSRCARIALQLADVEPLTVLQITTACTALVFLGMGIGLRLSWIWASALRTDDAETGARVAQEDMTSEYEADTKSDPASAAR</sequence>
<name>A0AAD6U8A5_9AGAR</name>
<gene>
    <name evidence="3" type="ORF">B0H15DRAFT_930839</name>
</gene>
<protein>
    <submittedName>
        <fullName evidence="3">Uncharacterized protein</fullName>
    </submittedName>
</protein>
<feature type="transmembrane region" description="Helical" evidence="2">
    <location>
        <begin position="21"/>
        <end position="39"/>
    </location>
</feature>
<dbReference type="Proteomes" id="UP001222325">
    <property type="component" value="Unassembled WGS sequence"/>
</dbReference>
<evidence type="ECO:0000256" key="1">
    <source>
        <dbReference type="SAM" id="MobiDB-lite"/>
    </source>
</evidence>